<keyword evidence="3" id="KW-1185">Reference proteome</keyword>
<dbReference type="EMBL" id="ABCS01000050">
    <property type="protein sequence ID" value="EDM77216.1"/>
    <property type="molecule type" value="Genomic_DNA"/>
</dbReference>
<comment type="caution">
    <text evidence="2">The sequence shown here is derived from an EMBL/GenBank/DDBJ whole genome shotgun (WGS) entry which is preliminary data.</text>
</comment>
<accession>A6GAB4</accession>
<feature type="compositionally biased region" description="Low complexity" evidence="1">
    <location>
        <begin position="19"/>
        <end position="32"/>
    </location>
</feature>
<evidence type="ECO:0000313" key="3">
    <source>
        <dbReference type="Proteomes" id="UP000005801"/>
    </source>
</evidence>
<name>A6GAB4_9BACT</name>
<evidence type="ECO:0000313" key="2">
    <source>
        <dbReference type="EMBL" id="EDM77216.1"/>
    </source>
</evidence>
<organism evidence="2 3">
    <name type="scientific">Plesiocystis pacifica SIR-1</name>
    <dbReference type="NCBI Taxonomy" id="391625"/>
    <lineage>
        <taxon>Bacteria</taxon>
        <taxon>Pseudomonadati</taxon>
        <taxon>Myxococcota</taxon>
        <taxon>Polyangia</taxon>
        <taxon>Nannocystales</taxon>
        <taxon>Nannocystaceae</taxon>
        <taxon>Plesiocystis</taxon>
    </lineage>
</organism>
<dbReference type="AlphaFoldDB" id="A6GAB4"/>
<sequence>MWEFATLVSEPAGAEDHAAASPPRARSPALEL</sequence>
<reference evidence="2 3" key="1">
    <citation type="submission" date="2007-06" db="EMBL/GenBank/DDBJ databases">
        <authorList>
            <person name="Shimkets L."/>
            <person name="Ferriera S."/>
            <person name="Johnson J."/>
            <person name="Kravitz S."/>
            <person name="Beeson K."/>
            <person name="Sutton G."/>
            <person name="Rogers Y.-H."/>
            <person name="Friedman R."/>
            <person name="Frazier M."/>
            <person name="Venter J.C."/>
        </authorList>
    </citation>
    <scope>NUCLEOTIDE SEQUENCE [LARGE SCALE GENOMIC DNA]</scope>
    <source>
        <strain evidence="2 3">SIR-1</strain>
    </source>
</reference>
<proteinExistence type="predicted"/>
<feature type="region of interest" description="Disordered" evidence="1">
    <location>
        <begin position="1"/>
        <end position="32"/>
    </location>
</feature>
<gene>
    <name evidence="2" type="ORF">PPSIR1_26743</name>
</gene>
<evidence type="ECO:0000256" key="1">
    <source>
        <dbReference type="SAM" id="MobiDB-lite"/>
    </source>
</evidence>
<dbReference type="Proteomes" id="UP000005801">
    <property type="component" value="Unassembled WGS sequence"/>
</dbReference>
<protein>
    <submittedName>
        <fullName evidence="2">Uncharacterized protein</fullName>
    </submittedName>
</protein>